<evidence type="ECO:0000256" key="2">
    <source>
        <dbReference type="ARBA" id="ARBA00022857"/>
    </source>
</evidence>
<dbReference type="SUPFAM" id="SSF51735">
    <property type="entry name" value="NAD(P)-binding Rossmann-fold domains"/>
    <property type="match status" value="1"/>
</dbReference>
<dbReference type="EC" id="1.1.1.381" evidence="6"/>
<keyword evidence="3" id="KW-0560">Oxidoreductase</keyword>
<evidence type="ECO:0000256" key="13">
    <source>
        <dbReference type="SAM" id="MobiDB-lite"/>
    </source>
</evidence>
<dbReference type="PROSITE" id="PS00061">
    <property type="entry name" value="ADH_SHORT"/>
    <property type="match status" value="1"/>
</dbReference>
<evidence type="ECO:0000256" key="8">
    <source>
        <dbReference type="ARBA" id="ARBA00044271"/>
    </source>
</evidence>
<evidence type="ECO:0000256" key="1">
    <source>
        <dbReference type="ARBA" id="ARBA00006484"/>
    </source>
</evidence>
<dbReference type="EMBL" id="DF196770">
    <property type="protein sequence ID" value="GAC71645.1"/>
    <property type="molecule type" value="Genomic_DNA"/>
</dbReference>
<sequence length="306" mass="32504">MSIFGRISPSPSHSRPALPPANQSTTYSPRLPIDLSAMKNVDYPKSTALVTGATSGIGLSIAIELLSRGIGRLVVVGKQQQKLERTEKELREKCGDGQEVRCILVDLTERDAGAAIEKQIQEWGWTIDILVNNAGLAAKNTFASDPSQDNAVACVDVMVRMVVDLSLRFLPGMVQRGHGGLLNLGSTAAYQPVPWTATYAACKAFVLSWSQAVRQEQLGTGVRVACIVPGITKTNLNGRGGGEARGLLDYVSIHQTADVAKAALDAYENNSAAQIVGFNNKLLRLAGVPVPASVMAKFVGLSRGPP</sequence>
<keyword evidence="2" id="KW-0521">NADP</keyword>
<dbReference type="PANTHER" id="PTHR43086">
    <property type="entry name" value="VERY-LONG-CHAIN 3-OXOOACYL-COA REDUCTASE"/>
    <property type="match status" value="1"/>
</dbReference>
<reference evidence="15" key="1">
    <citation type="journal article" date="2013" name="Genome Announc.">
        <title>Genome sequence of the basidiomycetous yeast Pseudozyma antarctica T-34, a producer of the glycolipid biosurfactants mannosylerythritol lipids.</title>
        <authorList>
            <person name="Morita T."/>
            <person name="Koike H."/>
            <person name="Koyama Y."/>
            <person name="Hagiwara H."/>
            <person name="Ito E."/>
            <person name="Fukuoka T."/>
            <person name="Imura T."/>
            <person name="Machida M."/>
            <person name="Kitamoto D."/>
        </authorList>
    </citation>
    <scope>NUCLEOTIDE SEQUENCE [LARGE SCALE GENOMIC DNA]</scope>
    <source>
        <strain evidence="15">T-34</strain>
    </source>
</reference>
<dbReference type="PRINTS" id="PR00081">
    <property type="entry name" value="GDHRDH"/>
</dbReference>
<dbReference type="STRING" id="1151754.M9LXJ6"/>
<protein>
    <recommendedName>
        <fullName evidence="7">NADP-dependent 3-hydroxy acid dehydrogenase YdfG</fullName>
        <ecNumber evidence="5">1.1.1.298</ecNumber>
        <ecNumber evidence="6">1.1.1.381</ecNumber>
    </recommendedName>
    <alternativeName>
        <fullName evidence="9">L-allo-threonine dehydrogenase</fullName>
    </alternativeName>
    <alternativeName>
        <fullName evidence="8">Malonic semialdehyde reductase</fullName>
    </alternativeName>
</protein>
<evidence type="ECO:0000256" key="10">
    <source>
        <dbReference type="ARBA" id="ARBA00045650"/>
    </source>
</evidence>
<dbReference type="InterPro" id="IPR002347">
    <property type="entry name" value="SDR_fam"/>
</dbReference>
<evidence type="ECO:0000256" key="5">
    <source>
        <dbReference type="ARBA" id="ARBA00044050"/>
    </source>
</evidence>
<dbReference type="InterPro" id="IPR020904">
    <property type="entry name" value="Sc_DH/Rdtase_CS"/>
</dbReference>
<evidence type="ECO:0000313" key="14">
    <source>
        <dbReference type="EMBL" id="GAC71645.1"/>
    </source>
</evidence>
<dbReference type="PANTHER" id="PTHR43086:SF3">
    <property type="entry name" value="NADP-DEPENDENT 3-HYDROXY ACID DEHYDROGENASE YDFG"/>
    <property type="match status" value="1"/>
</dbReference>
<comment type="function">
    <text evidence="10">NADP-dependent dehydrogenase with broad substrate specificity acting on 3-hydroxy acids. Catalyzes the NADP-dependent oxidation of L-allo-threonine to L-2-amino-3-keto-butyrate, which is spontaneously decarboxylated into aminoacetone. Also acts on D-threonine, L-serine, D-serine, D-3-hydroxyisobutyrate, L-3-hydroxyisobutyrate, D-glycerate and L-glycerate. Able to catalyze the reduction of the malonic semialdehyde to 3-hydroxypropionic acid. YdfG is apparently supplementing RutE, the presumed malonic semialdehyde reductase involved in pyrimidine degradation since both are able to detoxify malonic semialdehyde.</text>
</comment>
<proteinExistence type="inferred from homology"/>
<evidence type="ECO:0000256" key="7">
    <source>
        <dbReference type="ARBA" id="ARBA00044065"/>
    </source>
</evidence>
<dbReference type="Proteomes" id="UP000011976">
    <property type="component" value="Unassembled WGS sequence"/>
</dbReference>
<gene>
    <name evidence="14" type="ORF">PANT_4c00043</name>
</gene>
<evidence type="ECO:0000256" key="4">
    <source>
        <dbReference type="ARBA" id="ARBA00043812"/>
    </source>
</evidence>
<dbReference type="OrthoDB" id="3359223at2759"/>
<organism evidence="14 15">
    <name type="scientific">Pseudozyma antarctica (strain T-34)</name>
    <name type="common">Yeast</name>
    <name type="synonym">Candida antarctica</name>
    <dbReference type="NCBI Taxonomy" id="1151754"/>
    <lineage>
        <taxon>Eukaryota</taxon>
        <taxon>Fungi</taxon>
        <taxon>Dikarya</taxon>
        <taxon>Basidiomycota</taxon>
        <taxon>Ustilaginomycotina</taxon>
        <taxon>Ustilaginomycetes</taxon>
        <taxon>Ustilaginales</taxon>
        <taxon>Ustilaginaceae</taxon>
        <taxon>Moesziomyces</taxon>
    </lineage>
</organism>
<evidence type="ECO:0000256" key="11">
    <source>
        <dbReference type="ARBA" id="ARBA00047274"/>
    </source>
</evidence>
<evidence type="ECO:0000256" key="6">
    <source>
        <dbReference type="ARBA" id="ARBA00044059"/>
    </source>
</evidence>
<evidence type="ECO:0000256" key="9">
    <source>
        <dbReference type="ARBA" id="ARBA00044349"/>
    </source>
</evidence>
<dbReference type="Gene3D" id="3.40.50.720">
    <property type="entry name" value="NAD(P)-binding Rossmann-like Domain"/>
    <property type="match status" value="1"/>
</dbReference>
<dbReference type="InterPro" id="IPR036291">
    <property type="entry name" value="NAD(P)-bd_dom_sf"/>
</dbReference>
<comment type="catalytic activity">
    <reaction evidence="4">
        <text>L-allo-threonine + NADP(+) = aminoacetone + CO2 + NADPH</text>
        <dbReference type="Rhea" id="RHEA:43524"/>
        <dbReference type="ChEBI" id="CHEBI:16526"/>
        <dbReference type="ChEBI" id="CHEBI:57783"/>
        <dbReference type="ChEBI" id="CHEBI:58320"/>
        <dbReference type="ChEBI" id="CHEBI:58349"/>
        <dbReference type="ChEBI" id="CHEBI:58585"/>
        <dbReference type="EC" id="1.1.1.381"/>
    </reaction>
</comment>
<accession>M9LXJ6</accession>
<evidence type="ECO:0000313" key="15">
    <source>
        <dbReference type="Proteomes" id="UP000011976"/>
    </source>
</evidence>
<evidence type="ECO:0000256" key="12">
    <source>
        <dbReference type="RuleBase" id="RU000363"/>
    </source>
</evidence>
<dbReference type="Pfam" id="PF00106">
    <property type="entry name" value="adh_short"/>
    <property type="match status" value="1"/>
</dbReference>
<name>M9LXJ6_PSEA3</name>
<evidence type="ECO:0000256" key="3">
    <source>
        <dbReference type="ARBA" id="ARBA00023002"/>
    </source>
</evidence>
<dbReference type="GO" id="GO:0035527">
    <property type="term" value="F:3-hydroxypropionate dehydrogenase (NADP+) activity"/>
    <property type="evidence" value="ECO:0007669"/>
    <property type="project" value="UniProtKB-EC"/>
</dbReference>
<dbReference type="EC" id="1.1.1.298" evidence="5"/>
<comment type="similarity">
    <text evidence="1 12">Belongs to the short-chain dehydrogenases/reductases (SDR) family.</text>
</comment>
<feature type="region of interest" description="Disordered" evidence="13">
    <location>
        <begin position="1"/>
        <end position="29"/>
    </location>
</feature>
<dbReference type="AlphaFoldDB" id="M9LXJ6"/>
<dbReference type="PRINTS" id="PR00080">
    <property type="entry name" value="SDRFAMILY"/>
</dbReference>
<comment type="catalytic activity">
    <reaction evidence="11">
        <text>3-hydroxypropanoate + NADP(+) = 3-oxopropanoate + NADPH + H(+)</text>
        <dbReference type="Rhea" id="RHEA:26438"/>
        <dbReference type="ChEBI" id="CHEBI:15378"/>
        <dbReference type="ChEBI" id="CHEBI:16510"/>
        <dbReference type="ChEBI" id="CHEBI:33190"/>
        <dbReference type="ChEBI" id="CHEBI:57783"/>
        <dbReference type="ChEBI" id="CHEBI:58349"/>
        <dbReference type="EC" id="1.1.1.298"/>
    </reaction>
</comment>